<dbReference type="Pfam" id="PF05067">
    <property type="entry name" value="Mn_catalase"/>
    <property type="match status" value="1"/>
</dbReference>
<evidence type="ECO:0000256" key="2">
    <source>
        <dbReference type="PIRSR" id="PIRSR607760-1"/>
    </source>
</evidence>
<feature type="binding site" evidence="2">
    <location>
        <position position="136"/>
    </location>
    <ligand>
        <name>Mn(2+)</name>
        <dbReference type="ChEBI" id="CHEBI:29035"/>
        <label>1</label>
    </ligand>
</feature>
<proteinExistence type="inferred from homology"/>
<evidence type="ECO:0000256" key="3">
    <source>
        <dbReference type="PIRSR" id="PIRSR607760-2"/>
    </source>
</evidence>
<dbReference type="Proteomes" id="UP000886786">
    <property type="component" value="Unassembled WGS sequence"/>
</dbReference>
<feature type="binding site" evidence="2">
    <location>
        <position position="169"/>
    </location>
    <ligand>
        <name>Mn(2+)</name>
        <dbReference type="ChEBI" id="CHEBI:29035"/>
        <label>1</label>
    </ligand>
</feature>
<evidence type="ECO:0000313" key="5">
    <source>
        <dbReference type="Proteomes" id="UP000886786"/>
    </source>
</evidence>
<gene>
    <name evidence="4" type="ORF">IAB27_05090</name>
</gene>
<accession>A0A9D1CYG3</accession>
<reference evidence="4" key="2">
    <citation type="journal article" date="2021" name="PeerJ">
        <title>Extensive microbial diversity within the chicken gut microbiome revealed by metagenomics and culture.</title>
        <authorList>
            <person name="Gilroy R."/>
            <person name="Ravi A."/>
            <person name="Getino M."/>
            <person name="Pursley I."/>
            <person name="Horton D.L."/>
            <person name="Alikhan N.F."/>
            <person name="Baker D."/>
            <person name="Gharbi K."/>
            <person name="Hall N."/>
            <person name="Watson M."/>
            <person name="Adriaenssens E.M."/>
            <person name="Foster-Nyarko E."/>
            <person name="Jarju S."/>
            <person name="Secka A."/>
            <person name="Antonio M."/>
            <person name="Oren A."/>
            <person name="Chaudhuri R.R."/>
            <person name="La Ragione R."/>
            <person name="Hildebrand F."/>
            <person name="Pallen M.J."/>
        </authorList>
    </citation>
    <scope>NUCLEOTIDE SEQUENCE</scope>
    <source>
        <strain evidence="4">CHK147-3167</strain>
    </source>
</reference>
<feature type="binding site" evidence="2">
    <location>
        <position position="35"/>
    </location>
    <ligand>
        <name>Mn(2+)</name>
        <dbReference type="ChEBI" id="CHEBI:29035"/>
        <label>1</label>
    </ligand>
</feature>
<dbReference type="InterPro" id="IPR007760">
    <property type="entry name" value="Mn_catalase"/>
</dbReference>
<comment type="caution">
    <text evidence="4">The sequence shown here is derived from an EMBL/GenBank/DDBJ whole genome shotgun (WGS) entry which is preliminary data.</text>
</comment>
<comment type="cofactor">
    <cofactor evidence="2">
        <name>Mn(2+)</name>
        <dbReference type="ChEBI" id="CHEBI:29035"/>
    </cofactor>
    <text evidence="2">Binds 2 manganese ions per subunit.</text>
</comment>
<name>A0A9D1CYG3_9FIRM</name>
<keyword evidence="3" id="KW-0106">Calcium</keyword>
<dbReference type="EMBL" id="DVFV01000094">
    <property type="protein sequence ID" value="HIQ90978.1"/>
    <property type="molecule type" value="Genomic_DNA"/>
</dbReference>
<feature type="binding site" evidence="3">
    <location>
        <position position="60"/>
    </location>
    <ligand>
        <name>Ca(2+)</name>
        <dbReference type="ChEBI" id="CHEBI:29108"/>
    </ligand>
</feature>
<organism evidence="4 5">
    <name type="scientific">Candidatus Coprosoma intestinipullorum</name>
    <dbReference type="NCBI Taxonomy" id="2840752"/>
    <lineage>
        <taxon>Bacteria</taxon>
        <taxon>Bacillati</taxon>
        <taxon>Bacillota</taxon>
        <taxon>Bacillota incertae sedis</taxon>
        <taxon>Candidatus Coprosoma</taxon>
    </lineage>
</organism>
<sequence length="185" mass="21486">MWKYEKRLQYPVNIRKRNLKLAKCILTQYGGPAGELAAAWQYLDQRYNMPDDRGKALLTDIGTEEFAHVEIISAMLHQLMDGATIEELKEAGLDGQYAQFGRDLFPSDSFGNPFNMTYIKVSGDYIADIESDMGAEQRARATYEHLMDLTDDPDVLGPLSFLRQREIIHYQRFKELRDYYLKMKK</sequence>
<dbReference type="SUPFAM" id="SSF47240">
    <property type="entry name" value="Ferritin-like"/>
    <property type="match status" value="1"/>
</dbReference>
<protein>
    <submittedName>
        <fullName evidence="4">Manganese catalase family protein</fullName>
    </submittedName>
</protein>
<dbReference type="GO" id="GO:0046872">
    <property type="term" value="F:metal ion binding"/>
    <property type="evidence" value="ECO:0007669"/>
    <property type="project" value="UniProtKB-KW"/>
</dbReference>
<evidence type="ECO:0000313" key="4">
    <source>
        <dbReference type="EMBL" id="HIQ90978.1"/>
    </source>
</evidence>
<keyword evidence="2" id="KW-0464">Manganese</keyword>
<reference evidence="4" key="1">
    <citation type="submission" date="2020-10" db="EMBL/GenBank/DDBJ databases">
        <authorList>
            <person name="Gilroy R."/>
        </authorList>
    </citation>
    <scope>NUCLEOTIDE SEQUENCE</scope>
    <source>
        <strain evidence="4">CHK147-3167</strain>
    </source>
</reference>
<keyword evidence="2" id="KW-0479">Metal-binding</keyword>
<comment type="similarity">
    <text evidence="1">Belongs to the manganese catalase family.</text>
</comment>
<feature type="binding site" evidence="2">
    <location>
        <position position="65"/>
    </location>
    <ligand>
        <name>Mn(2+)</name>
        <dbReference type="ChEBI" id="CHEBI:29035"/>
        <label>1</label>
    </ligand>
</feature>
<dbReference type="AlphaFoldDB" id="A0A9D1CYG3"/>
<dbReference type="InterPro" id="IPR012347">
    <property type="entry name" value="Ferritin-like"/>
</dbReference>
<dbReference type="Gene3D" id="1.20.1260.10">
    <property type="match status" value="1"/>
</dbReference>
<comment type="cofactor">
    <cofactor evidence="3">
        <name>Ca(2+)</name>
        <dbReference type="ChEBI" id="CHEBI:29108"/>
    </cofactor>
    <text evidence="3">Binds 1 Ca(2+) ion per subunit.</text>
</comment>
<feature type="binding site" evidence="2">
    <location>
        <position position="68"/>
    </location>
    <ligand>
        <name>Mn(2+)</name>
        <dbReference type="ChEBI" id="CHEBI:29035"/>
        <label>1</label>
    </ligand>
</feature>
<dbReference type="InterPro" id="IPR009078">
    <property type="entry name" value="Ferritin-like_SF"/>
</dbReference>
<evidence type="ECO:0000256" key="1">
    <source>
        <dbReference type="ARBA" id="ARBA00007644"/>
    </source>
</evidence>